<dbReference type="GO" id="GO:0003677">
    <property type="term" value="F:DNA binding"/>
    <property type="evidence" value="ECO:0007669"/>
    <property type="project" value="InterPro"/>
</dbReference>
<comment type="caution">
    <text evidence="2">The sequence shown here is derived from an EMBL/GenBank/DDBJ whole genome shotgun (WGS) entry which is preliminary data.</text>
</comment>
<evidence type="ECO:0000313" key="2">
    <source>
        <dbReference type="EMBL" id="MDQ0541933.1"/>
    </source>
</evidence>
<dbReference type="PROSITE" id="PS51301">
    <property type="entry name" value="KILA_N"/>
    <property type="match status" value="1"/>
</dbReference>
<dbReference type="InterPro" id="IPR036887">
    <property type="entry name" value="HTH_APSES_sf"/>
</dbReference>
<accession>A0AAJ1WW91</accession>
<evidence type="ECO:0000313" key="3">
    <source>
        <dbReference type="Proteomes" id="UP001223420"/>
    </source>
</evidence>
<name>A0AAJ1WW91_9HYPH</name>
<protein>
    <recommendedName>
        <fullName evidence="1">KilA-N domain-containing protein</fullName>
    </recommendedName>
</protein>
<sequence>MQQHFDLIPHQTAGGLVCQRPSDGYINATAMCKATGKQAGDYGRLATTTAFLNALSTDTGIPVTELVQVVRGGNPEEQGTWVHPDVAINLGQWCSPEFAVQVSRWVREWMTGRAAVRPALPYHLRRHLANHPNVPAGHFSILVEMTILLIAPMESMGYTLPERLLPDISQGLMFCKWLRDEWGIDTDSLPKYRHDFEDGRVVYPKAYPDDMLAEFRRHFWTAWLPLESEAYFAGRDSRALEYLPRLLAKATAAGLHAPGKRLPPRPIPKKMRQA</sequence>
<gene>
    <name evidence="2" type="ORF">QO001_000841</name>
</gene>
<organism evidence="2 3">
    <name type="scientific">Methylobacterium brachiatum</name>
    <dbReference type="NCBI Taxonomy" id="269660"/>
    <lineage>
        <taxon>Bacteria</taxon>
        <taxon>Pseudomonadati</taxon>
        <taxon>Pseudomonadota</taxon>
        <taxon>Alphaproteobacteria</taxon>
        <taxon>Hyphomicrobiales</taxon>
        <taxon>Methylobacteriaceae</taxon>
        <taxon>Methylobacterium</taxon>
    </lineage>
</organism>
<reference evidence="2" key="1">
    <citation type="submission" date="2023-07" db="EMBL/GenBank/DDBJ databases">
        <title>Genomic Encyclopedia of Type Strains, Phase IV (KMG-IV): sequencing the most valuable type-strain genomes for metagenomic binning, comparative biology and taxonomic classification.</title>
        <authorList>
            <person name="Goeker M."/>
        </authorList>
    </citation>
    <scope>NUCLEOTIDE SEQUENCE</scope>
    <source>
        <strain evidence="2">DSM 19569</strain>
    </source>
</reference>
<evidence type="ECO:0000259" key="1">
    <source>
        <dbReference type="PROSITE" id="PS51301"/>
    </source>
</evidence>
<feature type="domain" description="KilA-N" evidence="1">
    <location>
        <begin position="4"/>
        <end position="109"/>
    </location>
</feature>
<dbReference type="Proteomes" id="UP001223420">
    <property type="component" value="Unassembled WGS sequence"/>
</dbReference>
<dbReference type="AlphaFoldDB" id="A0AAJ1WW91"/>
<dbReference type="RefSeq" id="WP_230366581.1">
    <property type="nucleotide sequence ID" value="NZ_JAJALK010000006.1"/>
</dbReference>
<dbReference type="Pfam" id="PF04383">
    <property type="entry name" value="KilA-N"/>
    <property type="match status" value="1"/>
</dbReference>
<dbReference type="SUPFAM" id="SSF54616">
    <property type="entry name" value="DNA-binding domain of Mlu1-box binding protein MBP1"/>
    <property type="match status" value="1"/>
</dbReference>
<dbReference type="InterPro" id="IPR018004">
    <property type="entry name" value="KilA/APSES_HTH"/>
</dbReference>
<dbReference type="InterPro" id="IPR058744">
    <property type="entry name" value="BstA-like_C"/>
</dbReference>
<dbReference type="EMBL" id="JAUSWL010000001">
    <property type="protein sequence ID" value="MDQ0541933.1"/>
    <property type="molecule type" value="Genomic_DNA"/>
</dbReference>
<dbReference type="SMART" id="SM01252">
    <property type="entry name" value="KilA-N"/>
    <property type="match status" value="1"/>
</dbReference>
<dbReference type="InterPro" id="IPR017880">
    <property type="entry name" value="KilA_N"/>
</dbReference>
<dbReference type="Pfam" id="PF26567">
    <property type="entry name" value="BstA_C"/>
    <property type="match status" value="1"/>
</dbReference>
<proteinExistence type="predicted"/>